<dbReference type="PROSITE" id="PS00108">
    <property type="entry name" value="PROTEIN_KINASE_ST"/>
    <property type="match status" value="1"/>
</dbReference>
<dbReference type="GO" id="GO:0005737">
    <property type="term" value="C:cytoplasm"/>
    <property type="evidence" value="ECO:0007669"/>
    <property type="project" value="TreeGrafter"/>
</dbReference>
<dbReference type="InterPro" id="IPR000719">
    <property type="entry name" value="Prot_kinase_dom"/>
</dbReference>
<evidence type="ECO:0000259" key="14">
    <source>
        <dbReference type="PROSITE" id="PS51285"/>
    </source>
</evidence>
<evidence type="ECO:0000259" key="13">
    <source>
        <dbReference type="PROSITE" id="PS50110"/>
    </source>
</evidence>
<dbReference type="InterPro" id="IPR050236">
    <property type="entry name" value="Ser_Thr_kinase_AGC"/>
</dbReference>
<keyword evidence="3" id="KW-0597">Phosphoprotein</keyword>
<protein>
    <recommendedName>
        <fullName evidence="1">non-specific serine/threonine protein kinase</fullName>
        <ecNumber evidence="1">2.7.11.1</ecNumber>
    </recommendedName>
</protein>
<feature type="region of interest" description="Disordered" evidence="11">
    <location>
        <begin position="660"/>
        <end position="702"/>
    </location>
</feature>
<feature type="region of interest" description="Disordered" evidence="11">
    <location>
        <begin position="1256"/>
        <end position="1457"/>
    </location>
</feature>
<dbReference type="PROSITE" id="PS51285">
    <property type="entry name" value="AGC_KINASE_CTER"/>
    <property type="match status" value="1"/>
</dbReference>
<dbReference type="Pfam" id="PF00072">
    <property type="entry name" value="Response_reg"/>
    <property type="match status" value="1"/>
</dbReference>
<feature type="compositionally biased region" description="Polar residues" evidence="11">
    <location>
        <begin position="1385"/>
        <end position="1400"/>
    </location>
</feature>
<evidence type="ECO:0000256" key="3">
    <source>
        <dbReference type="ARBA" id="ARBA00022553"/>
    </source>
</evidence>
<dbReference type="InterPro" id="IPR011006">
    <property type="entry name" value="CheY-like_superfamily"/>
</dbReference>
<evidence type="ECO:0000256" key="7">
    <source>
        <dbReference type="ARBA" id="ARBA00022840"/>
    </source>
</evidence>
<dbReference type="FunFam" id="1.10.510.10:FF:000340">
    <property type="entry name" value="Serine threonine protein kinase"/>
    <property type="match status" value="1"/>
</dbReference>
<feature type="compositionally biased region" description="Low complexity" evidence="11">
    <location>
        <begin position="1303"/>
        <end position="1319"/>
    </location>
</feature>
<evidence type="ECO:0000256" key="1">
    <source>
        <dbReference type="ARBA" id="ARBA00012513"/>
    </source>
</evidence>
<dbReference type="CDD" id="cd05611">
    <property type="entry name" value="STKc_Rim15_like"/>
    <property type="match status" value="1"/>
</dbReference>
<feature type="compositionally biased region" description="Low complexity" evidence="11">
    <location>
        <begin position="1330"/>
        <end position="1339"/>
    </location>
</feature>
<keyword evidence="16" id="KW-1185">Reference proteome</keyword>
<dbReference type="RefSeq" id="XP_018004915.1">
    <property type="nucleotide sequence ID" value="XM_018142871.1"/>
</dbReference>
<evidence type="ECO:0000313" key="15">
    <source>
        <dbReference type="EMBL" id="KPI44952.1"/>
    </source>
</evidence>
<evidence type="ECO:0000259" key="12">
    <source>
        <dbReference type="PROSITE" id="PS50011"/>
    </source>
</evidence>
<dbReference type="VEuPathDB" id="FungiDB:AB675_2866"/>
<dbReference type="Gene3D" id="3.40.50.2300">
    <property type="match status" value="1"/>
</dbReference>
<keyword evidence="6 15" id="KW-0418">Kinase</keyword>
<dbReference type="SMART" id="SM00448">
    <property type="entry name" value="REC"/>
    <property type="match status" value="1"/>
</dbReference>
<dbReference type="PROSITE" id="PS50011">
    <property type="entry name" value="PROTEIN_KINASE_DOM"/>
    <property type="match status" value="1"/>
</dbReference>
<evidence type="ECO:0000256" key="2">
    <source>
        <dbReference type="ARBA" id="ARBA00022527"/>
    </source>
</evidence>
<keyword evidence="4" id="KW-0808">Transferase</keyword>
<proteinExistence type="predicted"/>
<feature type="compositionally biased region" description="Polar residues" evidence="11">
    <location>
        <begin position="1620"/>
        <end position="1639"/>
    </location>
</feature>
<dbReference type="Gene3D" id="1.10.510.10">
    <property type="entry name" value="Transferase(Phosphotransferase) domain 1"/>
    <property type="match status" value="2"/>
</dbReference>
<feature type="compositionally biased region" description="Low complexity" evidence="11">
    <location>
        <begin position="297"/>
        <end position="316"/>
    </location>
</feature>
<feature type="compositionally biased region" description="Basic and acidic residues" evidence="11">
    <location>
        <begin position="1725"/>
        <end position="1738"/>
    </location>
</feature>
<feature type="domain" description="AGC-kinase C-terminal" evidence="14">
    <location>
        <begin position="1110"/>
        <end position="1231"/>
    </location>
</feature>
<keyword evidence="7" id="KW-0067">ATP-binding</keyword>
<dbReference type="EMBL" id="LFJN01000002">
    <property type="protein sequence ID" value="KPI44952.1"/>
    <property type="molecule type" value="Genomic_DNA"/>
</dbReference>
<evidence type="ECO:0000256" key="11">
    <source>
        <dbReference type="SAM" id="MobiDB-lite"/>
    </source>
</evidence>
<feature type="compositionally biased region" description="Polar residues" evidence="11">
    <location>
        <begin position="1423"/>
        <end position="1440"/>
    </location>
</feature>
<dbReference type="GO" id="GO:0000160">
    <property type="term" value="P:phosphorelay signal transduction system"/>
    <property type="evidence" value="ECO:0007669"/>
    <property type="project" value="InterPro"/>
</dbReference>
<dbReference type="PROSITE" id="PS50110">
    <property type="entry name" value="RESPONSE_REGULATORY"/>
    <property type="match status" value="1"/>
</dbReference>
<evidence type="ECO:0000256" key="9">
    <source>
        <dbReference type="ARBA" id="ARBA00048679"/>
    </source>
</evidence>
<dbReference type="EC" id="2.7.11.1" evidence="1"/>
<comment type="catalytic activity">
    <reaction evidence="8">
        <text>L-threonyl-[protein] + ATP = O-phospho-L-threonyl-[protein] + ADP + H(+)</text>
        <dbReference type="Rhea" id="RHEA:46608"/>
        <dbReference type="Rhea" id="RHEA-COMP:11060"/>
        <dbReference type="Rhea" id="RHEA-COMP:11605"/>
        <dbReference type="ChEBI" id="CHEBI:15378"/>
        <dbReference type="ChEBI" id="CHEBI:30013"/>
        <dbReference type="ChEBI" id="CHEBI:30616"/>
        <dbReference type="ChEBI" id="CHEBI:61977"/>
        <dbReference type="ChEBI" id="CHEBI:456216"/>
        <dbReference type="EC" id="2.7.11.1"/>
    </reaction>
</comment>
<accession>A0A0N1P1C6</accession>
<evidence type="ECO:0000256" key="6">
    <source>
        <dbReference type="ARBA" id="ARBA00022777"/>
    </source>
</evidence>
<dbReference type="FunFam" id="3.40.50.2300:FF:000139">
    <property type="entry name" value="Serine threonine protein kinase"/>
    <property type="match status" value="1"/>
</dbReference>
<evidence type="ECO:0000256" key="10">
    <source>
        <dbReference type="PROSITE-ProRule" id="PRU00169"/>
    </source>
</evidence>
<feature type="domain" description="Protein kinase" evidence="12">
    <location>
        <begin position="714"/>
        <end position="1109"/>
    </location>
</feature>
<feature type="region of interest" description="Disordered" evidence="11">
    <location>
        <begin position="521"/>
        <end position="643"/>
    </location>
</feature>
<sequence length="1913" mass="209518">MSQDGSSNPVLPPPALSTLMNDAGRIDIHKIAMERTFSQDIQEGTQDLKEAAEQTRNIILDLNLDGVIRWVSPSWTDVVGTELSSSNDSKSQFVKFSVKIGTTSEMAPMLPVEPAFPNIEEQMREPDDGKEILELEGQGIMVYDRVTGGESHTMWMLQPATEPLCIEFSLPQKLVDSLGIGAEILAKYLTELAEDSANDPENHPPPLPVLCRVCERSIVPWWFEKHSDLCVQEHKAELDVQMVQESLTEHRNAIVKVLDAFEARQGRPRSHDASPVLLAAPEYKGMPIGASPPSSTAVSSGPASQAASPARSGSPSNLNVRPSHNRSRSFIVRRPLVRIVELVLDLCDTAIEINVPSLKEEKLASEDFAKAQSPQSESRISQVLQWQQPSSLEHEAGLSALAQDTERLAKAKVEAVHRHQVILEYAERIRQEYMAEVDACIQEALIKADRARAGESFSSSDSEMEENELPVEGSLSAPVSDEPTPLAQEPTSVQSEGYVGMKSMASALRNPLDLPALSRLSQRRPSSQAVSTGSSSPAECPTPKSHKGPQLSQPQPVSNRRSMYAEDGNDSDGSMASSNLPLSQWRSDSPAASDHGLGRTASSRERKRRSMHLHGLGSASPHRQHSPGRYPPPPPSPLRLTKSRIPSGELAHSPIVSPLLTAGEFMPPPETHSQHHRRQSSIHSSDVRGGPPSPRLHSITAPQERVLPPSIKDFEVIKPISKGAFGSVYLSKKKRTGEYFAIKVLRKSDMVAKNQVTNVKAERAIMMWQGESDFVAKLYWTFSSKDYLYLVMEYLNGGDCASLIKILGGLSEDWAMKYTAEVVLGVQHLHSRGIVHRDLKPDNLLIDSKGHLKLTDFGLSRMGLVGRQKRALKQPDEAPDLLKQGIPFKDQTQSDSNPTSRSASFDYHGGSVSPMNTPLMTPALAGGLDQPSKLGLHDAPYSHPSAAHSRSGPIEEEAGSQGSASPDLFPLSQSMSNISHAPAPLPPVTALFDPEEGTRRFVGTPDYLAPETIKGAGQDEMCDWWSLGCIVFEFLFGVPPFNAESTDEVFDNILHRRIAWPDEEEYPSTDEVKDLINCLIQMNPQDRLGANKEDKFPNGGAEIQAHSWFTDINWETLLEDEAQFVPAPEHPEDTEYFDARGATLSSFPEELEDQLSPTGHTPGSGGEYERPHDALFRTRTAAATGKRGLMPLHIPPHVARDTRSRRLSEPVVADDFGNFTYKNLPVLEKANKDIVEKMRRDTMQAQARGYASQVISASNTPNIGSPAPSLESSPMVPMPVKRALSISKGHRPASPSGLNLNASPSRPSQPSSPLLLQFSTAQNHERRKTSGSSQASSGSMNAPTGFFDSATEAKGIPPGTSPNKPLKATVPLTGSPAKSIVVPQRSGSLHSRTRSQTVGSQDGGELQSIRESFAPGHHKRKSQLFNTRDLSPSSSDNEAAQQKALLKVQRRRQSSRRMSQFNLMEGHGPTYRPLDILIVEDHPVSKMVMEKLIEKLRCRTITAGNGPDALRLAVSQIQFDIIFMEYKLPTINGIDVARMIRDTKSANTSTPIICMTNYLKDLPETHHFDGLMLKPPTIPKLTEELCKFCSWKPPHKDMKMTMPLTIPTTSTRHDHAPVQDSPSSVASSLAPTFDSSWKGSSREDSIGSAGFFSDLESVKADEIPVIVSRAATDEWARGLGITGDQPQTAKAAMPHPQLLHTESAPPTAPSDETLVRSEQPSAHTSEARVKRRSIDKSHLSAGGPEEGDDEDDELGHNRIGARSPMLKSARTASKLGVEMMRTNSRGSVISMNDEGRVAEPETLRKSLELLEGRMESLTIPEEPLVEASTTQPRKLGRTASYHSHPDPEEVRGHITPPEIFPQKPGHTVADIDMDAELTPMPTKIQEQLTPMPSKLETEPVEQDEPPTPRAVPR</sequence>
<feature type="compositionally biased region" description="Polar residues" evidence="11">
    <location>
        <begin position="571"/>
        <end position="587"/>
    </location>
</feature>
<dbReference type="InterPro" id="IPR008271">
    <property type="entry name" value="Ser/Thr_kinase_AS"/>
</dbReference>
<feature type="region of interest" description="Disordered" evidence="11">
    <location>
        <begin position="1825"/>
        <end position="1913"/>
    </location>
</feature>
<dbReference type="OrthoDB" id="162894at2759"/>
<comment type="catalytic activity">
    <reaction evidence="9">
        <text>L-seryl-[protein] + ATP = O-phospho-L-seryl-[protein] + ADP + H(+)</text>
        <dbReference type="Rhea" id="RHEA:17989"/>
        <dbReference type="Rhea" id="RHEA-COMP:9863"/>
        <dbReference type="Rhea" id="RHEA-COMP:11604"/>
        <dbReference type="ChEBI" id="CHEBI:15378"/>
        <dbReference type="ChEBI" id="CHEBI:29999"/>
        <dbReference type="ChEBI" id="CHEBI:30616"/>
        <dbReference type="ChEBI" id="CHEBI:83421"/>
        <dbReference type="ChEBI" id="CHEBI:456216"/>
        <dbReference type="EC" id="2.7.11.1"/>
    </reaction>
</comment>
<feature type="region of interest" description="Disordered" evidence="11">
    <location>
        <begin position="455"/>
        <end position="495"/>
    </location>
</feature>
<gene>
    <name evidence="15" type="ORF">AB675_2866</name>
</gene>
<evidence type="ECO:0000256" key="8">
    <source>
        <dbReference type="ARBA" id="ARBA00047899"/>
    </source>
</evidence>
<dbReference type="InterPro" id="IPR000961">
    <property type="entry name" value="AGC-kinase_C"/>
</dbReference>
<feature type="compositionally biased region" description="Polar residues" evidence="11">
    <location>
        <begin position="890"/>
        <end position="903"/>
    </location>
</feature>
<dbReference type="PANTHER" id="PTHR24356:SF1">
    <property type="entry name" value="SERINE_THREONINE-PROTEIN KINASE GREATWALL"/>
    <property type="match status" value="1"/>
</dbReference>
<keyword evidence="2" id="KW-0723">Serine/threonine-protein kinase</keyword>
<dbReference type="CDD" id="cd17546">
    <property type="entry name" value="REC_hyHK_CKI1_RcsC-like"/>
    <property type="match status" value="1"/>
</dbReference>
<dbReference type="PANTHER" id="PTHR24356">
    <property type="entry name" value="SERINE/THREONINE-PROTEIN KINASE"/>
    <property type="match status" value="1"/>
</dbReference>
<dbReference type="Pfam" id="PF00069">
    <property type="entry name" value="Pkinase"/>
    <property type="match status" value="2"/>
</dbReference>
<dbReference type="GeneID" id="28734751"/>
<dbReference type="Gene3D" id="3.30.200.20">
    <property type="entry name" value="Phosphorylase Kinase, domain 1"/>
    <property type="match status" value="2"/>
</dbReference>
<dbReference type="InterPro" id="IPR001789">
    <property type="entry name" value="Sig_transdc_resp-reg_receiver"/>
</dbReference>
<dbReference type="GO" id="GO:0004674">
    <property type="term" value="F:protein serine/threonine kinase activity"/>
    <property type="evidence" value="ECO:0007669"/>
    <property type="project" value="UniProtKB-KW"/>
</dbReference>
<evidence type="ECO:0000313" key="16">
    <source>
        <dbReference type="Proteomes" id="UP000038010"/>
    </source>
</evidence>
<dbReference type="GO" id="GO:0005524">
    <property type="term" value="F:ATP binding"/>
    <property type="evidence" value="ECO:0007669"/>
    <property type="project" value="UniProtKB-KW"/>
</dbReference>
<feature type="region of interest" description="Disordered" evidence="11">
    <location>
        <begin position="288"/>
        <end position="324"/>
    </location>
</feature>
<evidence type="ECO:0000256" key="4">
    <source>
        <dbReference type="ARBA" id="ARBA00022679"/>
    </source>
</evidence>
<feature type="compositionally biased region" description="Basic and acidic residues" evidence="11">
    <location>
        <begin position="1843"/>
        <end position="1852"/>
    </location>
</feature>
<dbReference type="Proteomes" id="UP000038010">
    <property type="component" value="Unassembled WGS sequence"/>
</dbReference>
<dbReference type="SUPFAM" id="SSF52172">
    <property type="entry name" value="CheY-like"/>
    <property type="match status" value="1"/>
</dbReference>
<dbReference type="FunFam" id="1.10.510.10:FF:000580">
    <property type="entry name" value="AGC protein kinase"/>
    <property type="match status" value="1"/>
</dbReference>
<reference evidence="15 16" key="1">
    <citation type="submission" date="2015-06" db="EMBL/GenBank/DDBJ databases">
        <title>Draft genome of the ant-associated black yeast Phialophora attae CBS 131958.</title>
        <authorList>
            <person name="Moreno L.F."/>
            <person name="Stielow B.J."/>
            <person name="de Hoog S."/>
            <person name="Vicente V.A."/>
            <person name="Weiss V.A."/>
            <person name="de Vries M."/>
            <person name="Cruz L.M."/>
            <person name="Souza E.M."/>
        </authorList>
    </citation>
    <scope>NUCLEOTIDE SEQUENCE [LARGE SCALE GENOMIC DNA]</scope>
    <source>
        <strain evidence="15 16">CBS 131958</strain>
    </source>
</reference>
<feature type="domain" description="Response regulatory" evidence="13">
    <location>
        <begin position="1475"/>
        <end position="1589"/>
    </location>
</feature>
<feature type="compositionally biased region" description="Polar residues" evidence="11">
    <location>
        <begin position="550"/>
        <end position="561"/>
    </location>
</feature>
<organism evidence="15 16">
    <name type="scientific">Cyphellophora attinorum</name>
    <dbReference type="NCBI Taxonomy" id="1664694"/>
    <lineage>
        <taxon>Eukaryota</taxon>
        <taxon>Fungi</taxon>
        <taxon>Dikarya</taxon>
        <taxon>Ascomycota</taxon>
        <taxon>Pezizomycotina</taxon>
        <taxon>Eurotiomycetes</taxon>
        <taxon>Chaetothyriomycetidae</taxon>
        <taxon>Chaetothyriales</taxon>
        <taxon>Cyphellophoraceae</taxon>
        <taxon>Cyphellophora</taxon>
    </lineage>
</organism>
<dbReference type="InterPro" id="IPR011009">
    <property type="entry name" value="Kinase-like_dom_sf"/>
</dbReference>
<feature type="region of interest" description="Disordered" evidence="11">
    <location>
        <begin position="868"/>
        <end position="977"/>
    </location>
</feature>
<feature type="region of interest" description="Disordered" evidence="11">
    <location>
        <begin position="1699"/>
        <end position="1768"/>
    </location>
</feature>
<comment type="caution">
    <text evidence="15">The sequence shown here is derived from an EMBL/GenBank/DDBJ whole genome shotgun (WGS) entry which is preliminary data.</text>
</comment>
<name>A0A0N1P1C6_9EURO</name>
<keyword evidence="5" id="KW-0547">Nucleotide-binding</keyword>
<dbReference type="GO" id="GO:1901992">
    <property type="term" value="P:positive regulation of mitotic cell cycle phase transition"/>
    <property type="evidence" value="ECO:0007669"/>
    <property type="project" value="UniProtKB-ARBA"/>
</dbReference>
<dbReference type="STRING" id="1664694.A0A0N1P1C6"/>
<dbReference type="SUPFAM" id="SSF56112">
    <property type="entry name" value="Protein kinase-like (PK-like)"/>
    <property type="match status" value="1"/>
</dbReference>
<feature type="region of interest" description="Disordered" evidence="11">
    <location>
        <begin position="1149"/>
        <end position="1170"/>
    </location>
</feature>
<dbReference type="SMART" id="SM00220">
    <property type="entry name" value="S_TKc"/>
    <property type="match status" value="1"/>
</dbReference>
<dbReference type="FunFam" id="3.30.200.20:FF:001008">
    <property type="entry name" value="Serine/threonine-protein kinase cek1"/>
    <property type="match status" value="1"/>
</dbReference>
<evidence type="ECO:0000256" key="5">
    <source>
        <dbReference type="ARBA" id="ARBA00022741"/>
    </source>
</evidence>
<comment type="caution">
    <text evidence="10">Lacks conserved residue(s) required for the propagation of feature annotation.</text>
</comment>
<feature type="region of interest" description="Disordered" evidence="11">
    <location>
        <begin position="1610"/>
        <end position="1643"/>
    </location>
</feature>
<dbReference type="GO" id="GO:0005634">
    <property type="term" value="C:nucleus"/>
    <property type="evidence" value="ECO:0007669"/>
    <property type="project" value="TreeGrafter"/>
</dbReference>